<accession>A0A7G9WF89</accession>
<keyword evidence="2" id="KW-1185">Reference proteome</keyword>
<name>A0A7G9WF89_9FIRM</name>
<dbReference type="AlphaFoldDB" id="A0A7G9WF89"/>
<evidence type="ECO:0000313" key="2">
    <source>
        <dbReference type="Proteomes" id="UP000516046"/>
    </source>
</evidence>
<organism evidence="1 2">
    <name type="scientific">Caproicibacterium amylolyticum</name>
    <dbReference type="NCBI Taxonomy" id="2766537"/>
    <lineage>
        <taxon>Bacteria</taxon>
        <taxon>Bacillati</taxon>
        <taxon>Bacillota</taxon>
        <taxon>Clostridia</taxon>
        <taxon>Eubacteriales</taxon>
        <taxon>Oscillospiraceae</taxon>
        <taxon>Caproicibacterium</taxon>
    </lineage>
</organism>
<dbReference type="RefSeq" id="WP_212506420.1">
    <property type="nucleotide sequence ID" value="NZ_CP060696.1"/>
</dbReference>
<dbReference type="EMBL" id="CP060696">
    <property type="protein sequence ID" value="QNO17351.1"/>
    <property type="molecule type" value="Genomic_DNA"/>
</dbReference>
<evidence type="ECO:0000313" key="1">
    <source>
        <dbReference type="EMBL" id="QNO17351.1"/>
    </source>
</evidence>
<keyword evidence="1" id="KW-0167">Capsid protein</keyword>
<keyword evidence="1" id="KW-0946">Virion</keyword>
<protein>
    <submittedName>
        <fullName evidence="1">P22 coat protein</fullName>
    </submittedName>
</protein>
<dbReference type="KEGG" id="caml:H6X83_10405"/>
<reference evidence="1 2" key="1">
    <citation type="submission" date="2020-08" db="EMBL/GenBank/DDBJ databases">
        <authorList>
            <person name="Ren C."/>
            <person name="Gu Y."/>
            <person name="Xu Y."/>
        </authorList>
    </citation>
    <scope>NUCLEOTIDE SEQUENCE [LARGE SCALE GENOMIC DNA]</scope>
    <source>
        <strain evidence="1 2">LBM18003</strain>
    </source>
</reference>
<sequence length="368" mass="39742">MPNNFLTIKEVARQALPRLMENLVFPNLVYKDFSNDFQKKGNKIQIRKPVVLTAKDFDQSKGVEPQDLDDSQTMEVTLDKIATVDVDIQAIEGATNVDDLNRQFIEPAAVALAQKINSDGLDCYKDIPYISGTVGTTPSTLDDLAAVRKVLNANKVPTSGRVAVWDTEADAKFTTIPAIVNAEKSGTTSALREGSIGRIFGLDNYMSQAVKHHAAGTLSAAVKPKTSVFKGATSLTLSATAVTGKLVKGDILTILGDSYVVTADAVADSNEVTVPIYPALKRDVTTATVVTLTSDHTANLAFNPMAFAFVVRPLVQPSGVESYVTSYNGISLRVTKGYDMKYKKELLSMDVLYSYATVYPEMAVRVLG</sequence>
<proteinExistence type="predicted"/>
<dbReference type="Proteomes" id="UP000516046">
    <property type="component" value="Chromosome"/>
</dbReference>
<gene>
    <name evidence="1" type="ORF">H6X83_10405</name>
</gene>